<dbReference type="PANTHER" id="PTHR46624">
    <property type="entry name" value="AGAP002036-PA"/>
    <property type="match status" value="1"/>
</dbReference>
<dbReference type="InterPro" id="IPR013083">
    <property type="entry name" value="Znf_RING/FYVE/PHD"/>
</dbReference>
<feature type="domain" description="FYVE-type" evidence="5">
    <location>
        <begin position="592"/>
        <end position="651"/>
    </location>
</feature>
<dbReference type="Proteomes" id="UP000215902">
    <property type="component" value="Unassembled WGS sequence"/>
</dbReference>
<evidence type="ECO:0000313" key="7">
    <source>
        <dbReference type="Proteomes" id="UP000215902"/>
    </source>
</evidence>
<keyword evidence="3" id="KW-0862">Zinc</keyword>
<dbReference type="GO" id="GO:0008270">
    <property type="term" value="F:zinc ion binding"/>
    <property type="evidence" value="ECO:0007669"/>
    <property type="project" value="UniProtKB-KW"/>
</dbReference>
<keyword evidence="2 4" id="KW-0863">Zinc-finger</keyword>
<dbReference type="SMART" id="SM00064">
    <property type="entry name" value="FYVE"/>
    <property type="match status" value="2"/>
</dbReference>
<proteinExistence type="predicted"/>
<dbReference type="SUPFAM" id="SSF52540">
    <property type="entry name" value="P-loop containing nucleoside triphosphate hydrolases"/>
    <property type="match status" value="1"/>
</dbReference>
<feature type="domain" description="FYVE-type" evidence="5">
    <location>
        <begin position="484"/>
        <end position="545"/>
    </location>
</feature>
<evidence type="ECO:0000256" key="2">
    <source>
        <dbReference type="ARBA" id="ARBA00022771"/>
    </source>
</evidence>
<dbReference type="SUPFAM" id="SSF57903">
    <property type="entry name" value="FYVE/PHD zinc finger"/>
    <property type="match status" value="2"/>
</dbReference>
<evidence type="ECO:0000313" key="6">
    <source>
        <dbReference type="EMBL" id="PAA60323.1"/>
    </source>
</evidence>
<dbReference type="InterPro" id="IPR042427">
    <property type="entry name" value="ZFYV1"/>
</dbReference>
<feature type="non-terminal residue" evidence="6">
    <location>
        <position position="1"/>
    </location>
</feature>
<accession>A0A267EFN3</accession>
<dbReference type="Pfam" id="PF01363">
    <property type="entry name" value="FYVE"/>
    <property type="match status" value="2"/>
</dbReference>
<dbReference type="GO" id="GO:0005811">
    <property type="term" value="C:lipid droplet"/>
    <property type="evidence" value="ECO:0007669"/>
    <property type="project" value="TreeGrafter"/>
</dbReference>
<dbReference type="InterPro" id="IPR017455">
    <property type="entry name" value="Znf_FYVE-rel"/>
</dbReference>
<dbReference type="Gene3D" id="3.30.40.10">
    <property type="entry name" value="Zinc/RING finger domain, C3HC4 (zinc finger)"/>
    <property type="match status" value="2"/>
</dbReference>
<name>A0A267EFN3_9PLAT</name>
<dbReference type="GO" id="GO:0005545">
    <property type="term" value="F:1-phosphatidylinositol binding"/>
    <property type="evidence" value="ECO:0007669"/>
    <property type="project" value="TreeGrafter"/>
</dbReference>
<dbReference type="GO" id="GO:0032266">
    <property type="term" value="F:phosphatidylinositol-3-phosphate binding"/>
    <property type="evidence" value="ECO:0007669"/>
    <property type="project" value="TreeGrafter"/>
</dbReference>
<keyword evidence="1" id="KW-0479">Metal-binding</keyword>
<reference evidence="6 7" key="1">
    <citation type="submission" date="2017-06" db="EMBL/GenBank/DDBJ databases">
        <title>A platform for efficient transgenesis in Macrostomum lignano, a flatworm model organism for stem cell research.</title>
        <authorList>
            <person name="Berezikov E."/>
        </authorList>
    </citation>
    <scope>NUCLEOTIDE SEQUENCE [LARGE SCALE GENOMIC DNA]</scope>
    <source>
        <strain evidence="6">DV1</strain>
        <tissue evidence="6">Whole organism</tissue>
    </source>
</reference>
<dbReference type="AlphaFoldDB" id="A0A267EFN3"/>
<dbReference type="InterPro" id="IPR027417">
    <property type="entry name" value="P-loop_NTPase"/>
</dbReference>
<evidence type="ECO:0000256" key="3">
    <source>
        <dbReference type="ARBA" id="ARBA00022833"/>
    </source>
</evidence>
<comment type="caution">
    <text evidence="6">The sequence shown here is derived from an EMBL/GenBank/DDBJ whole genome shotgun (WGS) entry which is preliminary data.</text>
</comment>
<evidence type="ECO:0000259" key="5">
    <source>
        <dbReference type="PROSITE" id="PS50178"/>
    </source>
</evidence>
<dbReference type="GO" id="GO:0043325">
    <property type="term" value="F:phosphatidylinositol-3,4-bisphosphate binding"/>
    <property type="evidence" value="ECO:0007669"/>
    <property type="project" value="TreeGrafter"/>
</dbReference>
<dbReference type="STRING" id="282301.A0A267EFN3"/>
<dbReference type="EMBL" id="NIVC01002163">
    <property type="protein sequence ID" value="PAA60323.1"/>
    <property type="molecule type" value="Genomic_DNA"/>
</dbReference>
<dbReference type="InterPro" id="IPR000306">
    <property type="entry name" value="Znf_FYVE"/>
</dbReference>
<keyword evidence="7" id="KW-1185">Reference proteome</keyword>
<gene>
    <name evidence="6" type="ORF">BOX15_Mlig026800g2</name>
</gene>
<evidence type="ECO:0000256" key="4">
    <source>
        <dbReference type="PROSITE-ProRule" id="PRU00091"/>
    </source>
</evidence>
<dbReference type="OrthoDB" id="68108at2759"/>
<dbReference type="CDD" id="cd15734">
    <property type="entry name" value="FYVE_ZFYV1"/>
    <property type="match status" value="1"/>
</dbReference>
<sequence>TVAEMSSGLDTGMDSLSLNDTRPVEKDIAEHPAIESTLLINCDEELQCSSADELCQRLNCRPDTPVKVVSIFGKTGDGKSHTLNHAFFDGRPVFATSARPESCTVGVWAALDSQSRALVLDTEGLQGETSNENQRTRLLLKILAISDIILYRIKADRLQNDMFLFLGDASRSYTEHFKDELVKAIPKEDSGNIAPLSRFGLKAIVFHETHHTETLAGGDQDLCDRFERLSSTGKSCAYAKLIYVGIRSSPGQPTNFEPLRKRLHRALHSNEIRSPRPIRVIYGMLRALNEKFSGQISDLRRSVFPDEYFTCGSRCVCCQAKCTLSMNHGSAGGRGHLAPPDSNCRYTAERDNKVFLCETCYLRGQRNDVAYQLSGRGESGLFGLAKYAWSGYVLECPTCGVIYRSRQHWYGNEDPERAKVVRSEVRHVWDDADVVPGAEGSLNAAQRLLDGVNFAVSSVSAALPTQVITDYISDSIAPSNWVPNSQIEKCHRCGMSFLEEPDMDKHHCRSCGQGFCHRCSNYRAHVSGYGSDKVRVCETCYSSSGSAPASVVANDTKLRQYTELLTSACGSVYSSTAGAIKSFARPSYWQRDDDISQCSCCEKPFHSKRSIHHCRRCGMGVCDPCSPKRQPVPARGWDIEVRVCNKCYQKA</sequence>
<evidence type="ECO:0000256" key="1">
    <source>
        <dbReference type="ARBA" id="ARBA00022723"/>
    </source>
</evidence>
<dbReference type="Gene3D" id="3.40.50.300">
    <property type="entry name" value="P-loop containing nucleotide triphosphate hydrolases"/>
    <property type="match status" value="1"/>
</dbReference>
<dbReference type="InterPro" id="IPR011011">
    <property type="entry name" value="Znf_FYVE_PHD"/>
</dbReference>
<dbReference type="PANTHER" id="PTHR46624:SF4">
    <property type="entry name" value="FYVE-TYPE DOMAIN-CONTAINING PROTEIN"/>
    <property type="match status" value="1"/>
</dbReference>
<dbReference type="GO" id="GO:0140042">
    <property type="term" value="P:lipid droplet formation"/>
    <property type="evidence" value="ECO:0007669"/>
    <property type="project" value="TreeGrafter"/>
</dbReference>
<dbReference type="GO" id="GO:0005547">
    <property type="term" value="F:phosphatidylinositol-3,4,5-trisphosphate binding"/>
    <property type="evidence" value="ECO:0007669"/>
    <property type="project" value="TreeGrafter"/>
</dbReference>
<dbReference type="PROSITE" id="PS50178">
    <property type="entry name" value="ZF_FYVE"/>
    <property type="match status" value="2"/>
</dbReference>
<protein>
    <recommendedName>
        <fullName evidence="5">FYVE-type domain-containing protein</fullName>
    </recommendedName>
</protein>
<organism evidence="6 7">
    <name type="scientific">Macrostomum lignano</name>
    <dbReference type="NCBI Taxonomy" id="282301"/>
    <lineage>
        <taxon>Eukaryota</taxon>
        <taxon>Metazoa</taxon>
        <taxon>Spiralia</taxon>
        <taxon>Lophotrochozoa</taxon>
        <taxon>Platyhelminthes</taxon>
        <taxon>Rhabditophora</taxon>
        <taxon>Macrostomorpha</taxon>
        <taxon>Macrostomida</taxon>
        <taxon>Macrostomidae</taxon>
        <taxon>Macrostomum</taxon>
    </lineage>
</organism>